<keyword evidence="1" id="KW-1133">Transmembrane helix</keyword>
<feature type="transmembrane region" description="Helical" evidence="1">
    <location>
        <begin position="142"/>
        <end position="160"/>
    </location>
</feature>
<evidence type="ECO:0000313" key="2">
    <source>
        <dbReference type="EMBL" id="KAF9327011.1"/>
    </source>
</evidence>
<dbReference type="Proteomes" id="UP000696485">
    <property type="component" value="Unassembled WGS sequence"/>
</dbReference>
<feature type="transmembrane region" description="Helical" evidence="1">
    <location>
        <begin position="22"/>
        <end position="46"/>
    </location>
</feature>
<evidence type="ECO:0000313" key="3">
    <source>
        <dbReference type="Proteomes" id="UP000696485"/>
    </source>
</evidence>
<dbReference type="Pfam" id="PF08592">
    <property type="entry name" value="Anthrone_oxy"/>
    <property type="match status" value="1"/>
</dbReference>
<sequence length="175" mass="19216">MSFHAHIQRFADHSNTLLVGKFVAVASIGIYAGNAFFYSNALMPALAKFSTASSVAVWSEIFHKVKGTQITSMALGALSGAGLFYKTDNRFYLYSAAIMASLIPYTSLLLVPVSKKLLDIRKHNKDDGTADVLLRRWSKIHFGRTLLGFAALLSATYGLITDGAEQFIIRFDPVF</sequence>
<keyword evidence="1" id="KW-0472">Membrane</keyword>
<organism evidence="2 3">
    <name type="scientific">Podila minutissima</name>
    <dbReference type="NCBI Taxonomy" id="64525"/>
    <lineage>
        <taxon>Eukaryota</taxon>
        <taxon>Fungi</taxon>
        <taxon>Fungi incertae sedis</taxon>
        <taxon>Mucoromycota</taxon>
        <taxon>Mortierellomycotina</taxon>
        <taxon>Mortierellomycetes</taxon>
        <taxon>Mortierellales</taxon>
        <taxon>Mortierellaceae</taxon>
        <taxon>Podila</taxon>
    </lineage>
</organism>
<evidence type="ECO:0000256" key="1">
    <source>
        <dbReference type="SAM" id="Phobius"/>
    </source>
</evidence>
<dbReference type="EMBL" id="JAAAUY010000711">
    <property type="protein sequence ID" value="KAF9327011.1"/>
    <property type="molecule type" value="Genomic_DNA"/>
</dbReference>
<keyword evidence="1" id="KW-0812">Transmembrane</keyword>
<feature type="transmembrane region" description="Helical" evidence="1">
    <location>
        <begin position="91"/>
        <end position="113"/>
    </location>
</feature>
<dbReference type="PANTHER" id="PTHR36535">
    <property type="entry name" value="YALI0E30327P"/>
    <property type="match status" value="1"/>
</dbReference>
<gene>
    <name evidence="2" type="ORF">BG006_009642</name>
</gene>
<keyword evidence="3" id="KW-1185">Reference proteome</keyword>
<dbReference type="PANTHER" id="PTHR36535:SF1">
    <property type="entry name" value="DUF1772 DOMAIN-CONTAINING PROTEIN"/>
    <property type="match status" value="1"/>
</dbReference>
<dbReference type="InterPro" id="IPR013901">
    <property type="entry name" value="Anthrone_oxy"/>
</dbReference>
<comment type="caution">
    <text evidence="2">The sequence shown here is derived from an EMBL/GenBank/DDBJ whole genome shotgun (WGS) entry which is preliminary data.</text>
</comment>
<dbReference type="OrthoDB" id="5954308at2759"/>
<reference evidence="2" key="1">
    <citation type="journal article" date="2020" name="Fungal Divers.">
        <title>Resolving the Mortierellaceae phylogeny through synthesis of multi-gene phylogenetics and phylogenomics.</title>
        <authorList>
            <person name="Vandepol N."/>
            <person name="Liber J."/>
            <person name="Desiro A."/>
            <person name="Na H."/>
            <person name="Kennedy M."/>
            <person name="Barry K."/>
            <person name="Grigoriev I.V."/>
            <person name="Miller A.N."/>
            <person name="O'Donnell K."/>
            <person name="Stajich J.E."/>
            <person name="Bonito G."/>
        </authorList>
    </citation>
    <scope>NUCLEOTIDE SEQUENCE</scope>
    <source>
        <strain evidence="2">NVP1</strain>
    </source>
</reference>
<accession>A0A9P5SID5</accession>
<dbReference type="AlphaFoldDB" id="A0A9P5SID5"/>
<name>A0A9P5SID5_9FUNG</name>
<protein>
    <submittedName>
        <fullName evidence="2">Uncharacterized protein</fullName>
    </submittedName>
</protein>
<proteinExistence type="predicted"/>